<feature type="chain" id="PRO_5036709639" description="Outer membrane protein beta-barrel domain-containing protein" evidence="1">
    <location>
        <begin position="21"/>
        <end position="237"/>
    </location>
</feature>
<sequence length="237" mass="25511">MKKIKIVFILCSVIALSAQAQVQKGDSNIGSNFGLLSQKGDDPLLTYSATYISLNYQYYVGNRVSLGIAPAWNITKVVDNSIAFRSRSINFFIDYNFLSANGKVMPYLGFKYTAMRTNVVFEDPNTAFGILAGTAEGALDGFTGGATGGAIPGGSFQLPEGEITFSYIRTIMSLSAGIKFFVTERINIDNNLTIGKVTKETVEGEFFGTSIDLGTDDPGSLIQFTVGFGYIIGRKGS</sequence>
<evidence type="ECO:0008006" key="4">
    <source>
        <dbReference type="Google" id="ProtNLM"/>
    </source>
</evidence>
<name>A0A974WDD0_9BACT</name>
<evidence type="ECO:0000313" key="2">
    <source>
        <dbReference type="EMBL" id="QSE95924.1"/>
    </source>
</evidence>
<accession>A0A974WDD0</accession>
<dbReference type="EMBL" id="CP070608">
    <property type="protein sequence ID" value="QSE95924.1"/>
    <property type="molecule type" value="Genomic_DNA"/>
</dbReference>
<dbReference type="RefSeq" id="WP_205720437.1">
    <property type="nucleotide sequence ID" value="NZ_CP070608.1"/>
</dbReference>
<keyword evidence="3" id="KW-1185">Reference proteome</keyword>
<evidence type="ECO:0000256" key="1">
    <source>
        <dbReference type="SAM" id="SignalP"/>
    </source>
</evidence>
<proteinExistence type="predicted"/>
<organism evidence="2 3">
    <name type="scientific">Fulvivirga lutea</name>
    <dbReference type="NCBI Taxonomy" id="2810512"/>
    <lineage>
        <taxon>Bacteria</taxon>
        <taxon>Pseudomonadati</taxon>
        <taxon>Bacteroidota</taxon>
        <taxon>Cytophagia</taxon>
        <taxon>Cytophagales</taxon>
        <taxon>Fulvivirgaceae</taxon>
        <taxon>Fulvivirga</taxon>
    </lineage>
</organism>
<dbReference type="AlphaFoldDB" id="A0A974WDD0"/>
<protein>
    <recommendedName>
        <fullName evidence="4">Outer membrane protein beta-barrel domain-containing protein</fullName>
    </recommendedName>
</protein>
<gene>
    <name evidence="2" type="ORF">JR347_09855</name>
</gene>
<dbReference type="KEGG" id="fuv:JR347_09855"/>
<dbReference type="Proteomes" id="UP000662783">
    <property type="component" value="Chromosome"/>
</dbReference>
<evidence type="ECO:0000313" key="3">
    <source>
        <dbReference type="Proteomes" id="UP000662783"/>
    </source>
</evidence>
<keyword evidence="1" id="KW-0732">Signal</keyword>
<feature type="signal peptide" evidence="1">
    <location>
        <begin position="1"/>
        <end position="20"/>
    </location>
</feature>
<reference evidence="2" key="1">
    <citation type="submission" date="2021-02" db="EMBL/GenBank/DDBJ databases">
        <title>Fulvivirga sp. S481 isolated from sea water.</title>
        <authorList>
            <person name="Bae S.S."/>
            <person name="Baek K."/>
        </authorList>
    </citation>
    <scope>NUCLEOTIDE SEQUENCE</scope>
    <source>
        <strain evidence="2">S481</strain>
    </source>
</reference>